<dbReference type="RefSeq" id="WP_281242371.1">
    <property type="nucleotide sequence ID" value="NZ_FNPZ01000001.1"/>
</dbReference>
<accession>A0A1H3L275</accession>
<keyword evidence="2" id="KW-0456">Lyase</keyword>
<dbReference type="InterPro" id="IPR043132">
    <property type="entry name" value="BCAT-like_C"/>
</dbReference>
<dbReference type="AlphaFoldDB" id="A0A1H3L275"/>
<dbReference type="SUPFAM" id="SSF56752">
    <property type="entry name" value="D-aminoacid aminotransferase-like PLP-dependent enzymes"/>
    <property type="match status" value="1"/>
</dbReference>
<dbReference type="InterPro" id="IPR036038">
    <property type="entry name" value="Aminotransferase-like"/>
</dbReference>
<proteinExistence type="inferred from homology"/>
<dbReference type="GO" id="GO:0046394">
    <property type="term" value="P:carboxylic acid biosynthetic process"/>
    <property type="evidence" value="ECO:0007669"/>
    <property type="project" value="UniProtKB-ARBA"/>
</dbReference>
<dbReference type="NCBIfam" id="NF005886">
    <property type="entry name" value="PRK07849.1-1"/>
    <property type="match status" value="1"/>
</dbReference>
<dbReference type="Pfam" id="PF01063">
    <property type="entry name" value="Aminotran_4"/>
    <property type="match status" value="1"/>
</dbReference>
<dbReference type="STRING" id="381665.SAMN05216554_0780"/>
<gene>
    <name evidence="2" type="ORF">SAMN05216554_0780</name>
</gene>
<keyword evidence="3" id="KW-1185">Reference proteome</keyword>
<evidence type="ECO:0000313" key="3">
    <source>
        <dbReference type="Proteomes" id="UP000198891"/>
    </source>
</evidence>
<evidence type="ECO:0000313" key="2">
    <source>
        <dbReference type="EMBL" id="SDY58014.1"/>
    </source>
</evidence>
<dbReference type="EMBL" id="FNPZ01000001">
    <property type="protein sequence ID" value="SDY58014.1"/>
    <property type="molecule type" value="Genomic_DNA"/>
</dbReference>
<dbReference type="PANTHER" id="PTHR42743">
    <property type="entry name" value="AMINO-ACID AMINOTRANSFERASE"/>
    <property type="match status" value="1"/>
</dbReference>
<dbReference type="InterPro" id="IPR043131">
    <property type="entry name" value="BCAT-like_N"/>
</dbReference>
<dbReference type="Gene3D" id="3.20.10.10">
    <property type="entry name" value="D-amino Acid Aminotransferase, subunit A, domain 2"/>
    <property type="match status" value="1"/>
</dbReference>
<reference evidence="2 3" key="1">
    <citation type="submission" date="2016-10" db="EMBL/GenBank/DDBJ databases">
        <authorList>
            <person name="de Groot N.N."/>
        </authorList>
    </citation>
    <scope>NUCLEOTIDE SEQUENCE [LARGE SCALE GENOMIC DNA]</scope>
    <source>
        <strain evidence="2 3">CGMCC 4.3491</strain>
    </source>
</reference>
<dbReference type="InterPro" id="IPR001544">
    <property type="entry name" value="Aminotrans_IV"/>
</dbReference>
<name>A0A1H3L275_9MICO</name>
<organism evidence="2 3">
    <name type="scientific">Herbiconiux ginsengi</name>
    <dbReference type="NCBI Taxonomy" id="381665"/>
    <lineage>
        <taxon>Bacteria</taxon>
        <taxon>Bacillati</taxon>
        <taxon>Actinomycetota</taxon>
        <taxon>Actinomycetes</taxon>
        <taxon>Micrococcales</taxon>
        <taxon>Microbacteriaceae</taxon>
        <taxon>Herbiconiux</taxon>
    </lineage>
</organism>
<dbReference type="InterPro" id="IPR050571">
    <property type="entry name" value="Class-IV_PLP-Dep_Aminotrnsfr"/>
</dbReference>
<evidence type="ECO:0000256" key="1">
    <source>
        <dbReference type="ARBA" id="ARBA00009320"/>
    </source>
</evidence>
<dbReference type="GO" id="GO:0005829">
    <property type="term" value="C:cytosol"/>
    <property type="evidence" value="ECO:0007669"/>
    <property type="project" value="TreeGrafter"/>
</dbReference>
<protein>
    <submittedName>
        <fullName evidence="2">4-amino-4-deoxychorismate lyase</fullName>
    </submittedName>
</protein>
<dbReference type="GO" id="GO:0016829">
    <property type="term" value="F:lyase activity"/>
    <property type="evidence" value="ECO:0007669"/>
    <property type="project" value="UniProtKB-KW"/>
</dbReference>
<comment type="similarity">
    <text evidence="1">Belongs to the class-IV pyridoxal-phosphate-dependent aminotransferase family.</text>
</comment>
<dbReference type="Proteomes" id="UP000198891">
    <property type="component" value="Unassembled WGS sequence"/>
</dbReference>
<dbReference type="PANTHER" id="PTHR42743:SF11">
    <property type="entry name" value="AMINODEOXYCHORISMATE LYASE"/>
    <property type="match status" value="1"/>
</dbReference>
<sequence length="331" mass="34901">MVDVAGERMGDLVVFLEEGTAAAGVDATPGATVDARATVEAGITGAAGDTGSPTHRRRAVPLAEAQINVADLALTRGDGIFESIGVIDGRFIELDRHLARLEHSAALLDLPRPDAAAFAAAARRGVEAHTREPELLVKLFYSRGIEGADTPSGWIEVLTGDDHRAARSTGIRVVTLDRGYRHDIAQTAPWLLQGAKTLSYALNKAALREAARRGADDVIFVSTDDVVLEGPTSNVLLRHGDLFRTPRTDLGILAGTTQAAVFETLAARGFETLEAALSVADLVSADAVWLLSSGRLVAPVRELDGQSIPVDRELTGSLLAETFGVPPVPLP</sequence>
<dbReference type="Gene3D" id="3.30.470.10">
    <property type="match status" value="1"/>
</dbReference>